<dbReference type="CDD" id="cd11614">
    <property type="entry name" value="SAF_CpaB_FlgA_like"/>
    <property type="match status" value="1"/>
</dbReference>
<keyword evidence="4" id="KW-1185">Reference proteome</keyword>
<dbReference type="RefSeq" id="WP_131564818.1">
    <property type="nucleotide sequence ID" value="NZ_JAINFK010000001.1"/>
</dbReference>
<evidence type="ECO:0000313" key="4">
    <source>
        <dbReference type="Proteomes" id="UP000291301"/>
    </source>
</evidence>
<dbReference type="InterPro" id="IPR013974">
    <property type="entry name" value="SAF"/>
</dbReference>
<sequence length="323" mass="34650">MRFTTVLSLGLSIILAMAAVFGVRQFLADQSERIANVSTVDVPRNTIVVAAQPMRFGRLIEPSSLRVIDWPAATIPEGAFSTIEDVLAPDGESRYVMTAIESGEPVLASKITGAGQRATLSTALDPGMKAVSIRVNDVLGVAGFVLPGDRVDIMLTREGTTDVLLQGVKVLAIDQLADDRANQPSIARTVTMEVSTLEAQKLTLAATVGILSLALRNSASSEVEAINPVNINDLGGGPTSRTLISEQVKALEDARLSELEEKVSQVDELVSKRVAKLRQEMETSPQPGVERQKELVMPPEDPYANIGVYRGAGRTEYKVKKAE</sequence>
<dbReference type="OrthoDB" id="163768at2"/>
<protein>
    <submittedName>
        <fullName evidence="3">Flp pilus assembly protein CpaB</fullName>
    </submittedName>
</protein>
<dbReference type="InterPro" id="IPR017592">
    <property type="entry name" value="Pilus_assmbl_Flp-typ_CpaB"/>
</dbReference>
<name>A0A4R0PHZ7_9HYPH</name>
<dbReference type="NCBIfam" id="TIGR03177">
    <property type="entry name" value="pilus_cpaB"/>
    <property type="match status" value="1"/>
</dbReference>
<feature type="domain" description="SAF" evidence="2">
    <location>
        <begin position="45"/>
        <end position="112"/>
    </location>
</feature>
<dbReference type="InterPro" id="IPR031571">
    <property type="entry name" value="RcpC_dom"/>
</dbReference>
<evidence type="ECO:0000259" key="2">
    <source>
        <dbReference type="SMART" id="SM00858"/>
    </source>
</evidence>
<dbReference type="SMART" id="SM00858">
    <property type="entry name" value="SAF"/>
    <property type="match status" value="1"/>
</dbReference>
<reference evidence="3 4" key="1">
    <citation type="journal article" date="2015" name="Antonie Van Leeuwenhoek">
        <title>Oricola cellulosilytica gen. nov., sp. nov., a cellulose-degrading bacterium of the family Phyllobacteriaceae isolated from surface seashore water, and emended descriptions of Mesorhizobium loti and Phyllobacterium myrsinacearum.</title>
        <authorList>
            <person name="Hameed A."/>
            <person name="Shahina M."/>
            <person name="Lai W.A."/>
            <person name="Lin S.Y."/>
            <person name="Young L.S."/>
            <person name="Liu Y.C."/>
            <person name="Hsu Y.H."/>
            <person name="Young C.C."/>
        </authorList>
    </citation>
    <scope>NUCLEOTIDE SEQUENCE [LARGE SCALE GENOMIC DNA]</scope>
    <source>
        <strain evidence="3 4">KCTC 52183</strain>
    </source>
</reference>
<dbReference type="Pfam" id="PF16976">
    <property type="entry name" value="RcpC"/>
    <property type="match status" value="1"/>
</dbReference>
<comment type="caution">
    <text evidence="3">The sequence shown here is derived from an EMBL/GenBank/DDBJ whole genome shotgun (WGS) entry which is preliminary data.</text>
</comment>
<evidence type="ECO:0000256" key="1">
    <source>
        <dbReference type="SAM" id="MobiDB-lite"/>
    </source>
</evidence>
<organism evidence="3 4">
    <name type="scientific">Oricola cellulosilytica</name>
    <dbReference type="NCBI Taxonomy" id="1429082"/>
    <lineage>
        <taxon>Bacteria</taxon>
        <taxon>Pseudomonadati</taxon>
        <taxon>Pseudomonadota</taxon>
        <taxon>Alphaproteobacteria</taxon>
        <taxon>Hyphomicrobiales</taxon>
        <taxon>Ahrensiaceae</taxon>
        <taxon>Oricola</taxon>
    </lineage>
</organism>
<gene>
    <name evidence="3" type="primary">cpaB</name>
    <name evidence="3" type="ORF">E0D97_01725</name>
</gene>
<proteinExistence type="predicted"/>
<accession>A0A4R0PHZ7</accession>
<dbReference type="EMBL" id="SJST01000001">
    <property type="protein sequence ID" value="TCD16180.1"/>
    <property type="molecule type" value="Genomic_DNA"/>
</dbReference>
<dbReference type="Proteomes" id="UP000291301">
    <property type="component" value="Unassembled WGS sequence"/>
</dbReference>
<dbReference type="AlphaFoldDB" id="A0A4R0PHZ7"/>
<evidence type="ECO:0000313" key="3">
    <source>
        <dbReference type="EMBL" id="TCD16180.1"/>
    </source>
</evidence>
<feature type="region of interest" description="Disordered" evidence="1">
    <location>
        <begin position="279"/>
        <end position="303"/>
    </location>
</feature>